<dbReference type="OrthoDB" id="3775353at2"/>
<dbReference type="Gene3D" id="3.40.50.300">
    <property type="entry name" value="P-loop containing nucleotide triphosphate hydrolases"/>
    <property type="match status" value="1"/>
</dbReference>
<dbReference type="AlphaFoldDB" id="A0A4R4YUK5"/>
<dbReference type="RefSeq" id="WP_132487617.1">
    <property type="nucleotide sequence ID" value="NZ_SMKW01000027.1"/>
</dbReference>
<evidence type="ECO:0000313" key="3">
    <source>
        <dbReference type="EMBL" id="TDD48986.1"/>
    </source>
</evidence>
<dbReference type="InterPro" id="IPR003593">
    <property type="entry name" value="AAA+_ATPase"/>
</dbReference>
<keyword evidence="4" id="KW-1185">Reference proteome</keyword>
<protein>
    <recommendedName>
        <fullName evidence="2">AAA+ ATPase domain-containing protein</fullName>
    </recommendedName>
</protein>
<dbReference type="Proteomes" id="UP000294947">
    <property type="component" value="Unassembled WGS sequence"/>
</dbReference>
<dbReference type="SUPFAM" id="SSF52540">
    <property type="entry name" value="P-loop containing nucleoside triphosphate hydrolases"/>
    <property type="match status" value="1"/>
</dbReference>
<dbReference type="InterPro" id="IPR027417">
    <property type="entry name" value="P-loop_NTPase"/>
</dbReference>
<proteinExistence type="predicted"/>
<dbReference type="EMBL" id="SMKW01000027">
    <property type="protein sequence ID" value="TDD48986.1"/>
    <property type="molecule type" value="Genomic_DNA"/>
</dbReference>
<feature type="domain" description="AAA+ ATPase" evidence="2">
    <location>
        <begin position="27"/>
        <end position="209"/>
    </location>
</feature>
<comment type="caution">
    <text evidence="3">The sequence shown here is derived from an EMBL/GenBank/DDBJ whole genome shotgun (WGS) entry which is preliminary data.</text>
</comment>
<dbReference type="SMART" id="SM00382">
    <property type="entry name" value="AAA"/>
    <property type="match status" value="1"/>
</dbReference>
<name>A0A4R4YUK5_9PSEU</name>
<sequence length="220" mass="23338">MEIVATGVEVIGAHGTLLAPTSLRARTGQVLLVTGDPNSGRTALALALSGRLRPTRGTVRLDGAIDASALRRSVAVVDAPQITEPDDALAVRDVVAEGLSLAGRRSGRRRARDWLSARDWLPEGSGERRFEHLAGYERTRLLTELACEGRATKALVLDCPDRHGGDPTGWYSLAARQAERGLAVIALCSPHSADKLGIPPARVGTDNPEQSTLDSAEGLR</sequence>
<reference evidence="3 4" key="1">
    <citation type="submission" date="2019-03" db="EMBL/GenBank/DDBJ databases">
        <title>Draft genome sequences of novel Actinobacteria.</title>
        <authorList>
            <person name="Sahin N."/>
            <person name="Ay H."/>
            <person name="Saygin H."/>
        </authorList>
    </citation>
    <scope>NUCLEOTIDE SEQUENCE [LARGE SCALE GENOMIC DNA]</scope>
    <source>
        <strain evidence="3 4">7K502</strain>
    </source>
</reference>
<gene>
    <name evidence="3" type="ORF">E1288_20915</name>
</gene>
<accession>A0A4R4YUK5</accession>
<evidence type="ECO:0000256" key="1">
    <source>
        <dbReference type="SAM" id="MobiDB-lite"/>
    </source>
</evidence>
<evidence type="ECO:0000313" key="4">
    <source>
        <dbReference type="Proteomes" id="UP000294947"/>
    </source>
</evidence>
<evidence type="ECO:0000259" key="2">
    <source>
        <dbReference type="SMART" id="SM00382"/>
    </source>
</evidence>
<feature type="region of interest" description="Disordered" evidence="1">
    <location>
        <begin position="196"/>
        <end position="220"/>
    </location>
</feature>
<dbReference type="CDD" id="cd00267">
    <property type="entry name" value="ABC_ATPase"/>
    <property type="match status" value="1"/>
</dbReference>
<organism evidence="3 4">
    <name type="scientific">Saccharopolyspora elongata</name>
    <dbReference type="NCBI Taxonomy" id="2530387"/>
    <lineage>
        <taxon>Bacteria</taxon>
        <taxon>Bacillati</taxon>
        <taxon>Actinomycetota</taxon>
        <taxon>Actinomycetes</taxon>
        <taxon>Pseudonocardiales</taxon>
        <taxon>Pseudonocardiaceae</taxon>
        <taxon>Saccharopolyspora</taxon>
    </lineage>
</organism>